<dbReference type="RefSeq" id="WP_338251813.1">
    <property type="nucleotide sequence ID" value="NZ_AP028907.1"/>
</dbReference>
<feature type="domain" description="4Fe-4S ferredoxin-type" evidence="2">
    <location>
        <begin position="92"/>
        <end position="119"/>
    </location>
</feature>
<reference evidence="3 4" key="1">
    <citation type="submission" date="2023-09" db="EMBL/GenBank/DDBJ databases">
        <title>Pyrofollis japonicus gen. nov. sp. nov., a novel member of the family Pyrodictiaceae isolated from the Iheya North hydrothermal field.</title>
        <authorList>
            <person name="Miyazaki U."/>
            <person name="Sanari M."/>
            <person name="Tame A."/>
            <person name="Kitajima M."/>
            <person name="Okamoto A."/>
            <person name="Sawayama S."/>
            <person name="Miyazaki J."/>
            <person name="Takai K."/>
            <person name="Nakagawa S."/>
        </authorList>
    </citation>
    <scope>NUCLEOTIDE SEQUENCE [LARGE SCALE GENOMIC DNA]</scope>
    <source>
        <strain evidence="3 4">AV2</strain>
    </source>
</reference>
<dbReference type="PROSITE" id="PS51379">
    <property type="entry name" value="4FE4S_FER_2"/>
    <property type="match status" value="2"/>
</dbReference>
<evidence type="ECO:0000259" key="2">
    <source>
        <dbReference type="PROSITE" id="PS51379"/>
    </source>
</evidence>
<sequence>MLERLNTWGAAAAREYSREGELLVASPGLPGSPDWDRIPGLAKAAGLAHSVDEEAATLRDGGAWARVTRSGRVGAPAGVPLRPRRRLARLAASILLMASACAGEQCMLCASSCPEDAVQGPAVTDPEKCTGRRACVNACPATNAAEQGSTAHREPSQGGREAPGGNQHKHTQGHLVVPGPSHSPGRHGACGSRAPVLRGAAAWRV</sequence>
<gene>
    <name evidence="3" type="ORF">PABY_06180</name>
</gene>
<name>A0ABN6ZSW0_9CREN</name>
<dbReference type="Gene3D" id="3.30.70.20">
    <property type="match status" value="1"/>
</dbReference>
<organism evidence="3 4">
    <name type="scientific">Pyrodictium abyssi</name>
    <dbReference type="NCBI Taxonomy" id="54256"/>
    <lineage>
        <taxon>Archaea</taxon>
        <taxon>Thermoproteota</taxon>
        <taxon>Thermoprotei</taxon>
        <taxon>Desulfurococcales</taxon>
        <taxon>Pyrodictiaceae</taxon>
        <taxon>Pyrodictium</taxon>
    </lineage>
</organism>
<dbReference type="GeneID" id="89288648"/>
<protein>
    <recommendedName>
        <fullName evidence="2">4Fe-4S ferredoxin-type domain-containing protein</fullName>
    </recommendedName>
</protein>
<dbReference type="Proteomes" id="UP001341135">
    <property type="component" value="Chromosome"/>
</dbReference>
<proteinExistence type="predicted"/>
<dbReference type="EMBL" id="AP028907">
    <property type="protein sequence ID" value="BES81051.1"/>
    <property type="molecule type" value="Genomic_DNA"/>
</dbReference>
<accession>A0ABN6ZSW0</accession>
<dbReference type="SUPFAM" id="SSF54862">
    <property type="entry name" value="4Fe-4S ferredoxins"/>
    <property type="match status" value="1"/>
</dbReference>
<feature type="region of interest" description="Disordered" evidence="1">
    <location>
        <begin position="143"/>
        <end position="193"/>
    </location>
</feature>
<feature type="domain" description="4Fe-4S ferredoxin-type" evidence="2">
    <location>
        <begin position="120"/>
        <end position="150"/>
    </location>
</feature>
<keyword evidence="4" id="KW-1185">Reference proteome</keyword>
<evidence type="ECO:0000313" key="3">
    <source>
        <dbReference type="EMBL" id="BES81051.1"/>
    </source>
</evidence>
<dbReference type="InterPro" id="IPR017896">
    <property type="entry name" value="4Fe4S_Fe-S-bd"/>
</dbReference>
<evidence type="ECO:0000256" key="1">
    <source>
        <dbReference type="SAM" id="MobiDB-lite"/>
    </source>
</evidence>
<evidence type="ECO:0000313" key="4">
    <source>
        <dbReference type="Proteomes" id="UP001341135"/>
    </source>
</evidence>